<gene>
    <name evidence="1" type="ORF">NM688_g6547</name>
</gene>
<sequence>MPLSLFRPRCSRFTHHISKERRSRGGMNAILHTFHPTPSRGIDFRGECTAATFCGLDGRGCGADSPAPSHGASTCSPDKIKRLILRAAHVYMYACVQIDEQAFSKHSANHGPAANLASDYGRRGVVSEDVQALIRLHAWDHLLTLYAPISTQSSVLRRLPRV</sequence>
<evidence type="ECO:0000313" key="1">
    <source>
        <dbReference type="EMBL" id="KAJ3538238.1"/>
    </source>
</evidence>
<keyword evidence="2" id="KW-1185">Reference proteome</keyword>
<dbReference type="EMBL" id="JANHOG010001368">
    <property type="protein sequence ID" value="KAJ3538238.1"/>
    <property type="molecule type" value="Genomic_DNA"/>
</dbReference>
<reference evidence="1" key="1">
    <citation type="submission" date="2022-07" db="EMBL/GenBank/DDBJ databases">
        <title>Genome Sequence of Phlebia brevispora.</title>
        <authorList>
            <person name="Buettner E."/>
        </authorList>
    </citation>
    <scope>NUCLEOTIDE SEQUENCE</scope>
    <source>
        <strain evidence="1">MPL23</strain>
    </source>
</reference>
<protein>
    <submittedName>
        <fullName evidence="1">Uncharacterized protein</fullName>
    </submittedName>
</protein>
<name>A0ACC1SEU6_9APHY</name>
<dbReference type="Proteomes" id="UP001148662">
    <property type="component" value="Unassembled WGS sequence"/>
</dbReference>
<organism evidence="1 2">
    <name type="scientific">Phlebia brevispora</name>
    <dbReference type="NCBI Taxonomy" id="194682"/>
    <lineage>
        <taxon>Eukaryota</taxon>
        <taxon>Fungi</taxon>
        <taxon>Dikarya</taxon>
        <taxon>Basidiomycota</taxon>
        <taxon>Agaricomycotina</taxon>
        <taxon>Agaricomycetes</taxon>
        <taxon>Polyporales</taxon>
        <taxon>Meruliaceae</taxon>
        <taxon>Phlebia</taxon>
    </lineage>
</organism>
<proteinExistence type="predicted"/>
<comment type="caution">
    <text evidence="1">The sequence shown here is derived from an EMBL/GenBank/DDBJ whole genome shotgun (WGS) entry which is preliminary data.</text>
</comment>
<evidence type="ECO:0000313" key="2">
    <source>
        <dbReference type="Proteomes" id="UP001148662"/>
    </source>
</evidence>
<accession>A0ACC1SEU6</accession>